<dbReference type="PANTHER" id="PTHR12173">
    <property type="entry name" value="GDNF SUBFAMILY OF TGF-BETA FAMILY"/>
    <property type="match status" value="1"/>
</dbReference>
<evidence type="ECO:0000313" key="14">
    <source>
        <dbReference type="EMBL" id="MBN3313266.1"/>
    </source>
</evidence>
<feature type="region of interest" description="Disordered" evidence="12">
    <location>
        <begin position="196"/>
        <end position="229"/>
    </location>
</feature>
<feature type="region of interest" description="Disordered" evidence="12">
    <location>
        <begin position="131"/>
        <end position="151"/>
    </location>
</feature>
<evidence type="ECO:0000256" key="7">
    <source>
        <dbReference type="ARBA" id="ARBA00023180"/>
    </source>
</evidence>
<evidence type="ECO:0000256" key="3">
    <source>
        <dbReference type="ARBA" id="ARBA00022525"/>
    </source>
</evidence>
<organism evidence="14 15">
    <name type="scientific">Atractosteus spatula</name>
    <name type="common">Alligator gar</name>
    <name type="synonym">Lepisosteus spatula</name>
    <dbReference type="NCBI Taxonomy" id="7917"/>
    <lineage>
        <taxon>Eukaryota</taxon>
        <taxon>Metazoa</taxon>
        <taxon>Chordata</taxon>
        <taxon>Craniata</taxon>
        <taxon>Vertebrata</taxon>
        <taxon>Euteleostomi</taxon>
        <taxon>Actinopterygii</taxon>
        <taxon>Neopterygii</taxon>
        <taxon>Holostei</taxon>
        <taxon>Semionotiformes</taxon>
        <taxon>Lepisosteidae</taxon>
        <taxon>Atractosteus</taxon>
    </lineage>
</organism>
<comment type="subunit">
    <text evidence="9">Homodimer; disulfide-linked. Interacts with GFRA3 coreceptor and RET: forms a 2:2:2 ternary complex composed of ARTN ligand, GFRA3 and RET receptor.</text>
</comment>
<dbReference type="GO" id="GO:0007399">
    <property type="term" value="P:nervous system development"/>
    <property type="evidence" value="ECO:0007669"/>
    <property type="project" value="UniProtKB-ARBA"/>
</dbReference>
<dbReference type="Pfam" id="PF00019">
    <property type="entry name" value="TGF_beta"/>
    <property type="match status" value="1"/>
</dbReference>
<keyword evidence="15" id="KW-1185">Reference proteome</keyword>
<dbReference type="GO" id="GO:0005576">
    <property type="term" value="C:extracellular region"/>
    <property type="evidence" value="ECO:0007669"/>
    <property type="project" value="UniProtKB-SubCell"/>
</dbReference>
<feature type="non-terminal residue" evidence="14">
    <location>
        <position position="1"/>
    </location>
</feature>
<keyword evidence="7" id="KW-0325">Glycoprotein</keyword>
<evidence type="ECO:0000256" key="1">
    <source>
        <dbReference type="ARBA" id="ARBA00004613"/>
    </source>
</evidence>
<feature type="domain" description="TGF-beta family profile" evidence="13">
    <location>
        <begin position="374"/>
        <end position="495"/>
    </location>
</feature>
<evidence type="ECO:0000256" key="8">
    <source>
        <dbReference type="ARBA" id="ARBA00058643"/>
    </source>
</evidence>
<feature type="compositionally biased region" description="Basic residues" evidence="12">
    <location>
        <begin position="388"/>
        <end position="399"/>
    </location>
</feature>
<comment type="subcellular location">
    <subcellularLocation>
        <location evidence="1">Secreted</location>
    </subcellularLocation>
</comment>
<keyword evidence="3" id="KW-0964">Secreted</keyword>
<feature type="compositionally biased region" description="Polar residues" evidence="12">
    <location>
        <begin position="131"/>
        <end position="140"/>
    </location>
</feature>
<dbReference type="GO" id="GO:0030971">
    <property type="term" value="F:receptor tyrosine kinase binding"/>
    <property type="evidence" value="ECO:0007669"/>
    <property type="project" value="InterPro"/>
</dbReference>
<comment type="function">
    <text evidence="8">Growth factor that supports the survival of sensory and sympathetic peripheral neurons in culture and also supports the survival of dopaminergic neurons of the ventral mid-brain. Acts by binding to its coreceptor, GFRA3, leading to autophosphorylation and activation of the RET receptor. Strong attractant of gut hematopoietic cells thus promoting the formation Peyer's patch-like structures, a major component of the gut-associated lymphoid tissue.</text>
</comment>
<evidence type="ECO:0000256" key="11">
    <source>
        <dbReference type="RuleBase" id="RU000354"/>
    </source>
</evidence>
<dbReference type="FunFam" id="2.10.90.10:FF:000032">
    <property type="entry name" value="Artemin"/>
    <property type="match status" value="1"/>
</dbReference>
<comment type="similarity">
    <text evidence="2">Belongs to the TGF-beta family. GDNF subfamily.</text>
</comment>
<reference evidence="14" key="1">
    <citation type="journal article" date="2021" name="Cell">
        <title>Tracing the genetic footprints of vertebrate landing in non-teleost ray-finned fishes.</title>
        <authorList>
            <person name="Bi X."/>
            <person name="Wang K."/>
            <person name="Yang L."/>
            <person name="Pan H."/>
            <person name="Jiang H."/>
            <person name="Wei Q."/>
            <person name="Fang M."/>
            <person name="Yu H."/>
            <person name="Zhu C."/>
            <person name="Cai Y."/>
            <person name="He Y."/>
            <person name="Gan X."/>
            <person name="Zeng H."/>
            <person name="Yu D."/>
            <person name="Zhu Y."/>
            <person name="Jiang H."/>
            <person name="Qiu Q."/>
            <person name="Yang H."/>
            <person name="Zhang Y.E."/>
            <person name="Wang W."/>
            <person name="Zhu M."/>
            <person name="He S."/>
            <person name="Zhang G."/>
        </authorList>
    </citation>
    <scope>NUCLEOTIDE SEQUENCE</scope>
    <source>
        <strain evidence="14">Allg_001</strain>
    </source>
</reference>
<dbReference type="SUPFAM" id="SSF57501">
    <property type="entry name" value="Cystine-knot cytokines"/>
    <property type="match status" value="1"/>
</dbReference>
<evidence type="ECO:0000256" key="4">
    <source>
        <dbReference type="ARBA" id="ARBA00022729"/>
    </source>
</evidence>
<evidence type="ECO:0000256" key="10">
    <source>
        <dbReference type="ARBA" id="ARBA00074181"/>
    </source>
</evidence>
<evidence type="ECO:0000256" key="9">
    <source>
        <dbReference type="ARBA" id="ARBA00063068"/>
    </source>
</evidence>
<dbReference type="InterPro" id="IPR001839">
    <property type="entry name" value="TGF-b_C"/>
</dbReference>
<sequence length="496" mass="52743">MSGLTGIPTTSTFPTGAPSQSQRGGSSPLTTQRAAQARSPADKWKTLRPQRSAGPQRPLETSLTTHPGGHRPQRSVLHAARRKPNAIVHTDGTAGSHWTTGASLTNGTISQEEPCLVNPSPVPAGLCQSPSPITASQRQDLATPEMGSGSSDPVLALSPSLVPVAVSCQSAVLSAGSSPTVPDARSGVKGTERCGAAAEKEGHPEVRISPGRAGNAPGREEHTVQGVTSSSNQCRAGVVRIAKFSLAFLEPRVNSLNGVECENKAVTSDRKRRESAGRVPEETEVSLRTGSYLGGWKVALWVLASLLTLVDGLLPGESLRAEPSPEPESVLGKAVWIPPDNLEVEEPREGGEAHSSWGGLFAHPALAEDVALHRGRWDRSPPGSARPGRPRKGGKKSKRDCRVRIKNLRVRDLGLGYESDEIVRFKYCAGDCQRARSDHDLVLAALVRQGVIKAREGVSAHPCCRPTRYETVSFMDVENSWRTVERLSAAECSCVG</sequence>
<dbReference type="GO" id="GO:0030116">
    <property type="term" value="F:glial cell-derived neurotrophic factor receptor binding"/>
    <property type="evidence" value="ECO:0007669"/>
    <property type="project" value="InterPro"/>
</dbReference>
<dbReference type="PROSITE" id="PS51362">
    <property type="entry name" value="TGF_BETA_2"/>
    <property type="match status" value="1"/>
</dbReference>
<dbReference type="InterPro" id="IPR043401">
    <property type="entry name" value="GDNF_fam"/>
</dbReference>
<evidence type="ECO:0000256" key="5">
    <source>
        <dbReference type="ARBA" id="ARBA00023030"/>
    </source>
</evidence>
<accession>A0A8J7NH90</accession>
<feature type="region of interest" description="Disordered" evidence="12">
    <location>
        <begin position="1"/>
        <end position="76"/>
    </location>
</feature>
<dbReference type="Gene3D" id="2.10.90.10">
    <property type="entry name" value="Cystine-knot cytokines"/>
    <property type="match status" value="1"/>
</dbReference>
<dbReference type="EMBL" id="JAAWVO010011080">
    <property type="protein sequence ID" value="MBN3313266.1"/>
    <property type="molecule type" value="Genomic_DNA"/>
</dbReference>
<keyword evidence="4" id="KW-0732">Signal</keyword>
<feature type="region of interest" description="Disordered" evidence="12">
    <location>
        <begin position="374"/>
        <end position="399"/>
    </location>
</feature>
<dbReference type="InterPro" id="IPR029034">
    <property type="entry name" value="Cystine-knot_cytokine"/>
</dbReference>
<proteinExistence type="inferred from homology"/>
<dbReference type="CDD" id="cd19381">
    <property type="entry name" value="TGF_beta_Artemin"/>
    <property type="match status" value="1"/>
</dbReference>
<keyword evidence="6" id="KW-1015">Disulfide bond</keyword>
<evidence type="ECO:0000313" key="15">
    <source>
        <dbReference type="Proteomes" id="UP000736164"/>
    </source>
</evidence>
<keyword evidence="5 11" id="KW-0339">Growth factor</keyword>
<dbReference type="AlphaFoldDB" id="A0A8J7NH90"/>
<feature type="compositionally biased region" description="Polar residues" evidence="12">
    <location>
        <begin position="7"/>
        <end position="34"/>
    </location>
</feature>
<evidence type="ECO:0000256" key="12">
    <source>
        <dbReference type="SAM" id="MobiDB-lite"/>
    </source>
</evidence>
<comment type="caution">
    <text evidence="14">The sequence shown here is derived from an EMBL/GenBank/DDBJ whole genome shotgun (WGS) entry which is preliminary data.</text>
</comment>
<evidence type="ECO:0000256" key="6">
    <source>
        <dbReference type="ARBA" id="ARBA00023157"/>
    </source>
</evidence>
<gene>
    <name evidence="14" type="primary">Artn</name>
    <name evidence="14" type="ORF">GTO95_0013230</name>
</gene>
<dbReference type="Proteomes" id="UP000736164">
    <property type="component" value="Unassembled WGS sequence"/>
</dbReference>
<protein>
    <recommendedName>
        <fullName evidence="10">Artemin</fullName>
    </recommendedName>
</protein>
<evidence type="ECO:0000256" key="2">
    <source>
        <dbReference type="ARBA" id="ARBA00009832"/>
    </source>
</evidence>
<evidence type="ECO:0000259" key="13">
    <source>
        <dbReference type="PROSITE" id="PS51362"/>
    </source>
</evidence>
<dbReference type="PANTHER" id="PTHR12173:SF8">
    <property type="entry name" value="PERSEPHIN"/>
    <property type="match status" value="1"/>
</dbReference>
<feature type="non-terminal residue" evidence="14">
    <location>
        <position position="496"/>
    </location>
</feature>
<dbReference type="GO" id="GO:0008083">
    <property type="term" value="F:growth factor activity"/>
    <property type="evidence" value="ECO:0007669"/>
    <property type="project" value="UniProtKB-KW"/>
</dbReference>
<name>A0A8J7NH90_ATRSP</name>